<gene>
    <name evidence="1" type="ORF">C900_03412</name>
</gene>
<accession>L8JTH7</accession>
<organism evidence="1 2">
    <name type="scientific">Fulvivirga imtechensis AK7</name>
    <dbReference type="NCBI Taxonomy" id="1237149"/>
    <lineage>
        <taxon>Bacteria</taxon>
        <taxon>Pseudomonadati</taxon>
        <taxon>Bacteroidota</taxon>
        <taxon>Cytophagia</taxon>
        <taxon>Cytophagales</taxon>
        <taxon>Fulvivirgaceae</taxon>
        <taxon>Fulvivirga</taxon>
    </lineage>
</organism>
<dbReference type="AlphaFoldDB" id="L8JTH7"/>
<dbReference type="Proteomes" id="UP000011135">
    <property type="component" value="Unassembled WGS sequence"/>
</dbReference>
<name>L8JTH7_9BACT</name>
<evidence type="ECO:0000313" key="2">
    <source>
        <dbReference type="Proteomes" id="UP000011135"/>
    </source>
</evidence>
<proteinExistence type="predicted"/>
<comment type="caution">
    <text evidence="1">The sequence shown here is derived from an EMBL/GenBank/DDBJ whole genome shotgun (WGS) entry which is preliminary data.</text>
</comment>
<reference evidence="1 2" key="1">
    <citation type="submission" date="2012-12" db="EMBL/GenBank/DDBJ databases">
        <title>Genome assembly of Fulvivirga imtechensis AK7.</title>
        <authorList>
            <person name="Nupur N."/>
            <person name="Khatri I."/>
            <person name="Kumar R."/>
            <person name="Subramanian S."/>
            <person name="Pinnaka A."/>
        </authorList>
    </citation>
    <scope>NUCLEOTIDE SEQUENCE [LARGE SCALE GENOMIC DNA]</scope>
    <source>
        <strain evidence="1 2">AK7</strain>
    </source>
</reference>
<dbReference type="STRING" id="1237149.C900_03412"/>
<keyword evidence="2" id="KW-1185">Reference proteome</keyword>
<protein>
    <submittedName>
        <fullName evidence="1">Uncharacterized protein</fullName>
    </submittedName>
</protein>
<sequence length="39" mass="4267">MMKVCEATFSCFANDHHKIAGVHHIKLMFLKGGHSLVAG</sequence>
<dbReference type="EMBL" id="AMZN01000049">
    <property type="protein sequence ID" value="ELR70804.1"/>
    <property type="molecule type" value="Genomic_DNA"/>
</dbReference>
<evidence type="ECO:0000313" key="1">
    <source>
        <dbReference type="EMBL" id="ELR70804.1"/>
    </source>
</evidence>